<dbReference type="AlphaFoldDB" id="A0A0D9PA56"/>
<dbReference type="EMBL" id="KE384721">
    <property type="protein sequence ID" value="KJK82996.1"/>
    <property type="molecule type" value="Genomic_DNA"/>
</dbReference>
<evidence type="ECO:0000256" key="1">
    <source>
        <dbReference type="SAM" id="MobiDB-lite"/>
    </source>
</evidence>
<feature type="compositionally biased region" description="Basic and acidic residues" evidence="1">
    <location>
        <begin position="237"/>
        <end position="249"/>
    </location>
</feature>
<keyword evidence="2" id="KW-0472">Membrane</keyword>
<evidence type="ECO:0000313" key="3">
    <source>
        <dbReference type="EMBL" id="KJK82996.1"/>
    </source>
</evidence>
<name>A0A0D9PA56_METAN</name>
<organism evidence="3 4">
    <name type="scientific">Metarhizium anisopliae BRIP 53293</name>
    <dbReference type="NCBI Taxonomy" id="1291518"/>
    <lineage>
        <taxon>Eukaryota</taxon>
        <taxon>Fungi</taxon>
        <taxon>Dikarya</taxon>
        <taxon>Ascomycota</taxon>
        <taxon>Pezizomycotina</taxon>
        <taxon>Sordariomycetes</taxon>
        <taxon>Hypocreomycetidae</taxon>
        <taxon>Hypocreales</taxon>
        <taxon>Clavicipitaceae</taxon>
        <taxon>Metarhizium</taxon>
    </lineage>
</organism>
<keyword evidence="2" id="KW-1133">Transmembrane helix</keyword>
<keyword evidence="4" id="KW-1185">Reference proteome</keyword>
<sequence length="502" mass="57866">MAFQFVVNGVIFEPRFLTKDEWEIFSSEDRLHWGKELRKYDGKAPQQTNDEEIIDRYNPNGEHFATLSFGPLITTEPSLMDFETVFDHLKFESMDDNGRAAIACLREKIWPKLPSDLQKEIKSYDLVKMLALRESTTVPSNNNIIKQMKRLNVMSSAARSHAVIARLYWGHTHLHDTFAEYREIFEDWKNYPDLELGPAEGTTVKSQKKTPKSILKTGGKKNNKDESSSKRKVSFQDADRPRKQTKIDDLISQNEDIETELGNYSRSIVKQGATLDSIKEGIKEHAKRIENLEQIDAGGIATAQKAQEAEILAQKTKLKAIDSERKQIEAEILAQKKKFEVVEGQKKKFEAQIQKQREEIEAQRAKLEAIEETQKKEITAQDMRFDIVDGIHKQHWETVEKAQLEYQRVHQQEIEAQKKEIRAQKEELESIQRVHKENLEGIEREQKERIEELQQTIAEIRAKMEVEEDIESPPNHMAGFFAGALFVMTMGMVAGAAMMGKH</sequence>
<accession>A0A0D9PA56</accession>
<feature type="transmembrane region" description="Helical" evidence="2">
    <location>
        <begin position="477"/>
        <end position="499"/>
    </location>
</feature>
<dbReference type="Proteomes" id="UP000054544">
    <property type="component" value="Unassembled WGS sequence"/>
</dbReference>
<proteinExistence type="predicted"/>
<protein>
    <submittedName>
        <fullName evidence="3">Uncharacterized protein</fullName>
    </submittedName>
</protein>
<evidence type="ECO:0000313" key="4">
    <source>
        <dbReference type="Proteomes" id="UP000054544"/>
    </source>
</evidence>
<gene>
    <name evidence="3" type="ORF">H634G_01124</name>
</gene>
<reference evidence="4" key="1">
    <citation type="journal article" date="2014" name="BMC Genomics">
        <title>The genome sequence of the biocontrol fungus Metarhizium anisopliae and comparative genomics of Metarhizium species.</title>
        <authorList>
            <person name="Pattemore J.A."/>
            <person name="Hane J.K."/>
            <person name="Williams A.H."/>
            <person name="Wilson B.A."/>
            <person name="Stodart B.J."/>
            <person name="Ash G.J."/>
        </authorList>
    </citation>
    <scope>NUCLEOTIDE SEQUENCE [LARGE SCALE GENOMIC DNA]</scope>
    <source>
        <strain evidence="4">BRIP 53293</strain>
    </source>
</reference>
<evidence type="ECO:0000256" key="2">
    <source>
        <dbReference type="SAM" id="Phobius"/>
    </source>
</evidence>
<feature type="region of interest" description="Disordered" evidence="1">
    <location>
        <begin position="196"/>
        <end position="249"/>
    </location>
</feature>
<keyword evidence="2" id="KW-0812">Transmembrane</keyword>